<dbReference type="EMBL" id="QTSX02002853">
    <property type="protein sequence ID" value="KAJ9074571.1"/>
    <property type="molecule type" value="Genomic_DNA"/>
</dbReference>
<protein>
    <submittedName>
        <fullName evidence="1">Uncharacterized protein</fullName>
    </submittedName>
</protein>
<keyword evidence="2" id="KW-1185">Reference proteome</keyword>
<sequence length="95" mass="10898">MIKDKPAARNNNIEFLHCTIKTTKDKVHQEAKNQDTIMLQRDMTELSGHLGNMNKELCQSITNYSQLCHKIEAQVKLIDLSHGQTEAIHHYIKAV</sequence>
<reference evidence="1" key="1">
    <citation type="submission" date="2022-04" db="EMBL/GenBank/DDBJ databases">
        <title>Genome of the entomopathogenic fungus Entomophthora muscae.</title>
        <authorList>
            <person name="Elya C."/>
            <person name="Lovett B.R."/>
            <person name="Lee E."/>
            <person name="Macias A.M."/>
            <person name="Hajek A.E."/>
            <person name="De Bivort B.L."/>
            <person name="Kasson M.T."/>
            <person name="De Fine Licht H.H."/>
            <person name="Stajich J.E."/>
        </authorList>
    </citation>
    <scope>NUCLEOTIDE SEQUENCE</scope>
    <source>
        <strain evidence="1">Berkeley</strain>
    </source>
</reference>
<proteinExistence type="predicted"/>
<evidence type="ECO:0000313" key="2">
    <source>
        <dbReference type="Proteomes" id="UP001165960"/>
    </source>
</evidence>
<dbReference type="Proteomes" id="UP001165960">
    <property type="component" value="Unassembled WGS sequence"/>
</dbReference>
<accession>A0ACC2TJA8</accession>
<gene>
    <name evidence="1" type="ORF">DSO57_1005022</name>
</gene>
<organism evidence="1 2">
    <name type="scientific">Entomophthora muscae</name>
    <dbReference type="NCBI Taxonomy" id="34485"/>
    <lineage>
        <taxon>Eukaryota</taxon>
        <taxon>Fungi</taxon>
        <taxon>Fungi incertae sedis</taxon>
        <taxon>Zoopagomycota</taxon>
        <taxon>Entomophthoromycotina</taxon>
        <taxon>Entomophthoromycetes</taxon>
        <taxon>Entomophthorales</taxon>
        <taxon>Entomophthoraceae</taxon>
        <taxon>Entomophthora</taxon>
    </lineage>
</organism>
<evidence type="ECO:0000313" key="1">
    <source>
        <dbReference type="EMBL" id="KAJ9074571.1"/>
    </source>
</evidence>
<comment type="caution">
    <text evidence="1">The sequence shown here is derived from an EMBL/GenBank/DDBJ whole genome shotgun (WGS) entry which is preliminary data.</text>
</comment>
<name>A0ACC2TJA8_9FUNG</name>